<keyword evidence="2" id="KW-1185">Reference proteome</keyword>
<dbReference type="SUPFAM" id="SSF50129">
    <property type="entry name" value="GroES-like"/>
    <property type="match status" value="1"/>
</dbReference>
<feature type="non-terminal residue" evidence="1">
    <location>
        <position position="97"/>
    </location>
</feature>
<protein>
    <recommendedName>
        <fullName evidence="3">Alcohol dehydrogenase N-terminal domain-containing protein</fullName>
    </recommendedName>
</protein>
<evidence type="ECO:0008006" key="3">
    <source>
        <dbReference type="Google" id="ProtNLM"/>
    </source>
</evidence>
<accession>A0ABW3E4R3</accession>
<comment type="caution">
    <text evidence="1">The sequence shown here is derived from an EMBL/GenBank/DDBJ whole genome shotgun (WGS) entry which is preliminary data.</text>
</comment>
<dbReference type="Proteomes" id="UP001597024">
    <property type="component" value="Unassembled WGS sequence"/>
</dbReference>
<dbReference type="EMBL" id="JBHTHX010002895">
    <property type="protein sequence ID" value="MFD0891071.1"/>
    <property type="molecule type" value="Genomic_DNA"/>
</dbReference>
<reference evidence="2" key="1">
    <citation type="journal article" date="2019" name="Int. J. Syst. Evol. Microbiol.">
        <title>The Global Catalogue of Microorganisms (GCM) 10K type strain sequencing project: providing services to taxonomists for standard genome sequencing and annotation.</title>
        <authorList>
            <consortium name="The Broad Institute Genomics Platform"/>
            <consortium name="The Broad Institute Genome Sequencing Center for Infectious Disease"/>
            <person name="Wu L."/>
            <person name="Ma J."/>
        </authorList>
    </citation>
    <scope>NUCLEOTIDE SEQUENCE [LARGE SCALE GENOMIC DNA]</scope>
    <source>
        <strain evidence="2">CCUG 62974</strain>
    </source>
</reference>
<organism evidence="1 2">
    <name type="scientific">Streptosporangium algeriense</name>
    <dbReference type="NCBI Taxonomy" id="1682748"/>
    <lineage>
        <taxon>Bacteria</taxon>
        <taxon>Bacillati</taxon>
        <taxon>Actinomycetota</taxon>
        <taxon>Actinomycetes</taxon>
        <taxon>Streptosporangiales</taxon>
        <taxon>Streptosporangiaceae</taxon>
        <taxon>Streptosporangium</taxon>
    </lineage>
</organism>
<dbReference type="Gene3D" id="3.90.180.10">
    <property type="entry name" value="Medium-chain alcohol dehydrogenases, catalytic domain"/>
    <property type="match status" value="1"/>
</dbReference>
<gene>
    <name evidence="1" type="ORF">ACFQ08_41535</name>
</gene>
<name>A0ABW3E4R3_9ACTN</name>
<evidence type="ECO:0000313" key="1">
    <source>
        <dbReference type="EMBL" id="MFD0891071.1"/>
    </source>
</evidence>
<sequence>MCALVPAGRPDRLTEIAEVPDPVPAPGEALVRVEHFSLNRPDFLYLAMPGTAYRPGIDAVGVVEVPVPGGPERGRRVVFHLPAASAGPMIRRRCPSV</sequence>
<dbReference type="InterPro" id="IPR011032">
    <property type="entry name" value="GroES-like_sf"/>
</dbReference>
<evidence type="ECO:0000313" key="2">
    <source>
        <dbReference type="Proteomes" id="UP001597024"/>
    </source>
</evidence>
<proteinExistence type="predicted"/>